<dbReference type="OrthoDB" id="1688888at2"/>
<dbReference type="STRING" id="274537.BIU88_04195"/>
<accession>A0A1D8D000</accession>
<dbReference type="Pfam" id="PF13289">
    <property type="entry name" value="SIR2_2"/>
    <property type="match status" value="1"/>
</dbReference>
<proteinExistence type="predicted"/>
<dbReference type="EMBL" id="CP017305">
    <property type="protein sequence ID" value="AOS83413.1"/>
    <property type="molecule type" value="Genomic_DNA"/>
</dbReference>
<keyword evidence="2" id="KW-1185">Reference proteome</keyword>
<sequence>MDFTPDLLDDFITRKVAFFLGAGISAGVHTRTGESVKTWAEFLIETSKKTGQDELISEVKEFLDRKDYLFACELLKDHFADEWETILKSEYEKIGEITELQKAVLELKQRIIVTTNFDLFIERNWDLINTDATHNLQIKNGISADCFSVFRDEKDYLIKIHASINAPDTIIFSLSDYASKAHANWQYSTFIETLLNTHTVLFIGFSMDDATITNILAVYAKKYPRSRPHYAFLPDYTSDRKIKIMKSHRKLYILPYSSKDNHQELLVLLNELKQEIEKRKRLLLIDKKSI</sequence>
<reference evidence="1" key="1">
    <citation type="submission" date="2016-09" db="EMBL/GenBank/DDBJ databases">
        <title>Genome sequence of Chlorobaculum limnaeum.</title>
        <authorList>
            <person name="Liu Z."/>
            <person name="Tank M."/>
            <person name="Bryant D.A."/>
        </authorList>
    </citation>
    <scope>NUCLEOTIDE SEQUENCE [LARGE SCALE GENOMIC DNA]</scope>
    <source>
        <strain evidence="1">DSM 1677</strain>
    </source>
</reference>
<dbReference type="RefSeq" id="WP_069809133.1">
    <property type="nucleotide sequence ID" value="NZ_CP017305.1"/>
</dbReference>
<gene>
    <name evidence="1" type="ORF">BIU88_04195</name>
</gene>
<evidence type="ECO:0000313" key="2">
    <source>
        <dbReference type="Proteomes" id="UP000095185"/>
    </source>
</evidence>
<dbReference type="AlphaFoldDB" id="A0A1D8D000"/>
<protein>
    <submittedName>
        <fullName evidence="1">Uncharacterized protein</fullName>
    </submittedName>
</protein>
<dbReference type="KEGG" id="clz:BIU88_04195"/>
<evidence type="ECO:0000313" key="1">
    <source>
        <dbReference type="EMBL" id="AOS83413.1"/>
    </source>
</evidence>
<dbReference type="Proteomes" id="UP000095185">
    <property type="component" value="Chromosome"/>
</dbReference>
<name>A0A1D8D000_CHLLM</name>
<organism evidence="1 2">
    <name type="scientific">Chlorobaculum limnaeum</name>
    <dbReference type="NCBI Taxonomy" id="274537"/>
    <lineage>
        <taxon>Bacteria</taxon>
        <taxon>Pseudomonadati</taxon>
        <taxon>Chlorobiota</taxon>
        <taxon>Chlorobiia</taxon>
        <taxon>Chlorobiales</taxon>
        <taxon>Chlorobiaceae</taxon>
        <taxon>Chlorobaculum</taxon>
    </lineage>
</organism>